<dbReference type="AlphaFoldDB" id="A0AA90PRL8"/>
<evidence type="ECO:0000256" key="6">
    <source>
        <dbReference type="ARBA" id="ARBA00031828"/>
    </source>
</evidence>
<dbReference type="EC" id="3.1.3.-" evidence="7"/>
<dbReference type="CDD" id="cd07503">
    <property type="entry name" value="HAD_HisB-N"/>
    <property type="match status" value="1"/>
</dbReference>
<feature type="binding site" evidence="11">
    <location>
        <position position="99"/>
    </location>
    <ligand>
        <name>Zn(2+)</name>
        <dbReference type="ChEBI" id="CHEBI:29105"/>
    </ligand>
</feature>
<dbReference type="NCBIfam" id="TIGR00213">
    <property type="entry name" value="GmhB_yaeD"/>
    <property type="match status" value="1"/>
</dbReference>
<dbReference type="SUPFAM" id="SSF56784">
    <property type="entry name" value="HAD-like"/>
    <property type="match status" value="1"/>
</dbReference>
<keyword evidence="5 7" id="KW-0119">Carbohydrate metabolism</keyword>
<organism evidence="13 14">
    <name type="scientific">Helicobacter cappadocius</name>
    <dbReference type="NCBI Taxonomy" id="3063998"/>
    <lineage>
        <taxon>Bacteria</taxon>
        <taxon>Pseudomonadati</taxon>
        <taxon>Campylobacterota</taxon>
        <taxon>Epsilonproteobacteria</taxon>
        <taxon>Campylobacterales</taxon>
        <taxon>Helicobacteraceae</taxon>
        <taxon>Helicobacter</taxon>
    </lineage>
</organism>
<dbReference type="PIRSF" id="PIRSF004682">
    <property type="entry name" value="GmhB"/>
    <property type="match status" value="1"/>
</dbReference>
<feature type="binding site" evidence="9">
    <location>
        <begin position="100"/>
        <end position="101"/>
    </location>
    <ligand>
        <name>substrate</name>
    </ligand>
</feature>
<comment type="cofactor">
    <cofactor evidence="11">
        <name>Zn(2+)</name>
        <dbReference type="ChEBI" id="CHEBI:29105"/>
    </cofactor>
</comment>
<dbReference type="InterPro" id="IPR004446">
    <property type="entry name" value="Heptose_bisP_phosphatase"/>
</dbReference>
<feature type="binding site" evidence="9">
    <location>
        <begin position="49"/>
        <end position="52"/>
    </location>
    <ligand>
        <name>substrate</name>
    </ligand>
</feature>
<reference evidence="12" key="2">
    <citation type="submission" date="2023-07" db="EMBL/GenBank/DDBJ databases">
        <authorList>
            <person name="Aydin F."/>
            <person name="Tarhane S."/>
            <person name="Saticioglu I.B."/>
            <person name="Karakaya E."/>
            <person name="Abay S."/>
            <person name="Guran O."/>
            <person name="Bozkurt E."/>
            <person name="Uzum N."/>
            <person name="Olgun K."/>
            <person name="Jablonski D."/>
        </authorList>
    </citation>
    <scope>NUCLEOTIDE SEQUENCE</scope>
    <source>
        <strain evidence="12">Faydin-H75</strain>
    </source>
</reference>
<evidence type="ECO:0000313" key="15">
    <source>
        <dbReference type="Proteomes" id="UP001240777"/>
    </source>
</evidence>
<comment type="cofactor">
    <cofactor evidence="11">
        <name>Mg(2+)</name>
        <dbReference type="ChEBI" id="CHEBI:18420"/>
    </cofactor>
</comment>
<comment type="similarity">
    <text evidence="7">Belongs to the gmhB family.</text>
</comment>
<feature type="binding site" evidence="11">
    <location>
        <position position="9"/>
    </location>
    <ligand>
        <name>Mg(2+)</name>
        <dbReference type="ChEBI" id="CHEBI:18420"/>
    </ligand>
</feature>
<dbReference type="InterPro" id="IPR006549">
    <property type="entry name" value="HAD-SF_hydro_IIIA"/>
</dbReference>
<name>A0AA90PRL8_9HELI</name>
<dbReference type="PANTHER" id="PTHR42891">
    <property type="entry name" value="D-GLYCERO-BETA-D-MANNO-HEPTOSE-1,7-BISPHOSPHATE 7-PHOSPHATASE"/>
    <property type="match status" value="1"/>
</dbReference>
<feature type="binding site" evidence="11">
    <location>
        <position position="126"/>
    </location>
    <ligand>
        <name>Mg(2+)</name>
        <dbReference type="ChEBI" id="CHEBI:18420"/>
    </ligand>
</feature>
<dbReference type="Pfam" id="PF13242">
    <property type="entry name" value="Hydrolase_like"/>
    <property type="match status" value="1"/>
</dbReference>
<keyword evidence="15" id="KW-1185">Reference proteome</keyword>
<dbReference type="InterPro" id="IPR006543">
    <property type="entry name" value="Histidinol-phos"/>
</dbReference>
<dbReference type="NCBIfam" id="TIGR01662">
    <property type="entry name" value="HAD-SF-IIIA"/>
    <property type="match status" value="1"/>
</dbReference>
<accession>A0AA90PRL8</accession>
<evidence type="ECO:0000256" key="1">
    <source>
        <dbReference type="ARBA" id="ARBA00004496"/>
    </source>
</evidence>
<sequence length="177" mass="20240">MKAVFFDRDGVINQDFGYVYEAKEFIFVDNIFNLLKYCKDKGFLLLLITNQSGIGRGYYTLKDFEELTDYMQNELKKKLGFGFDRIYFCPHSPEENCLCRKPKTGMIDEAKKDYNLDLKECFIIGDKSTDIEAGQNANIGHKIFLKNTNEGILNDKGVHTVFSVNGALEVMISLLGK</sequence>
<feature type="binding site" evidence="11">
    <location>
        <position position="97"/>
    </location>
    <ligand>
        <name>Zn(2+)</name>
        <dbReference type="ChEBI" id="CHEBI:29105"/>
    </ligand>
</feature>
<dbReference type="EMBL" id="JAUPEV010000015">
    <property type="protein sequence ID" value="MDO7253837.1"/>
    <property type="molecule type" value="Genomic_DNA"/>
</dbReference>
<protein>
    <recommendedName>
        <fullName evidence="6 7">D,D-heptose 1,7-bisphosphate phosphatase</fullName>
        <ecNumber evidence="7">3.1.3.-</ecNumber>
    </recommendedName>
</protein>
<comment type="subcellular location">
    <subcellularLocation>
        <location evidence="1 7">Cytoplasm</location>
    </subcellularLocation>
</comment>
<evidence type="ECO:0000256" key="5">
    <source>
        <dbReference type="ARBA" id="ARBA00023277"/>
    </source>
</evidence>
<keyword evidence="11" id="KW-0460">Magnesium</keyword>
<evidence type="ECO:0000256" key="2">
    <source>
        <dbReference type="ARBA" id="ARBA00022490"/>
    </source>
</evidence>
<keyword evidence="2 7" id="KW-0963">Cytoplasm</keyword>
<feature type="binding site" evidence="11">
    <location>
        <position position="127"/>
    </location>
    <ligand>
        <name>Mg(2+)</name>
        <dbReference type="ChEBI" id="CHEBI:18420"/>
    </ligand>
</feature>
<dbReference type="Proteomes" id="UP001240777">
    <property type="component" value="Unassembled WGS sequence"/>
</dbReference>
<dbReference type="GO" id="GO:0046872">
    <property type="term" value="F:metal ion binding"/>
    <property type="evidence" value="ECO:0007669"/>
    <property type="project" value="UniProtKB-KW"/>
</dbReference>
<dbReference type="EMBL" id="JAUYZK010000014">
    <property type="protein sequence ID" value="MDP2539726.1"/>
    <property type="molecule type" value="Genomic_DNA"/>
</dbReference>
<evidence type="ECO:0000256" key="3">
    <source>
        <dbReference type="ARBA" id="ARBA00022723"/>
    </source>
</evidence>
<gene>
    <name evidence="12" type="ORF">Q5I04_07960</name>
    <name evidence="13" type="ORF">Q5I06_08065</name>
</gene>
<feature type="binding site" evidence="11">
    <location>
        <position position="89"/>
    </location>
    <ligand>
        <name>Zn(2+)</name>
        <dbReference type="ChEBI" id="CHEBI:29105"/>
    </ligand>
</feature>
<feature type="binding site" evidence="9">
    <location>
        <position position="127"/>
    </location>
    <ligand>
        <name>substrate</name>
    </ligand>
</feature>
<dbReference type="RefSeq" id="WP_305517674.1">
    <property type="nucleotide sequence ID" value="NZ_JAUPEV010000015.1"/>
</dbReference>
<feature type="binding site" evidence="9">
    <location>
        <begin position="7"/>
        <end position="9"/>
    </location>
    <ligand>
        <name>substrate</name>
    </ligand>
</feature>
<dbReference type="Proteomes" id="UP001177258">
    <property type="component" value="Unassembled WGS sequence"/>
</dbReference>
<keyword evidence="3 11" id="KW-0479">Metal-binding</keyword>
<dbReference type="GO" id="GO:0016791">
    <property type="term" value="F:phosphatase activity"/>
    <property type="evidence" value="ECO:0007669"/>
    <property type="project" value="InterPro"/>
</dbReference>
<feature type="site" description="Stabilizes the phosphoryl group" evidence="10">
    <location>
        <position position="101"/>
    </location>
</feature>
<proteinExistence type="inferred from homology"/>
<feature type="binding site" evidence="11">
    <location>
        <position position="7"/>
    </location>
    <ligand>
        <name>Mg(2+)</name>
        <dbReference type="ChEBI" id="CHEBI:18420"/>
    </ligand>
</feature>
<feature type="active site" description="Proton donor" evidence="8">
    <location>
        <position position="9"/>
    </location>
</feature>
<evidence type="ECO:0000256" key="9">
    <source>
        <dbReference type="PIRSR" id="PIRSR004682-2"/>
    </source>
</evidence>
<feature type="binding site" evidence="11">
    <location>
        <position position="91"/>
    </location>
    <ligand>
        <name>Zn(2+)</name>
        <dbReference type="ChEBI" id="CHEBI:29105"/>
    </ligand>
</feature>
<feature type="site" description="Stabilizes the phosphoryl group" evidence="10">
    <location>
        <position position="49"/>
    </location>
</feature>
<evidence type="ECO:0000256" key="8">
    <source>
        <dbReference type="PIRSR" id="PIRSR004682-1"/>
    </source>
</evidence>
<feature type="site" description="Contributes to substrate recognition" evidence="10">
    <location>
        <position position="100"/>
    </location>
</feature>
<reference evidence="13 15" key="1">
    <citation type="submission" date="2023-07" db="EMBL/GenBank/DDBJ databases">
        <title>Unpublished Manusciprt.</title>
        <authorList>
            <person name="Aydin F."/>
            <person name="Tarhane S."/>
            <person name="Saticioglu I.B."/>
            <person name="Karakaya E."/>
            <person name="Abay S."/>
            <person name="Guran O."/>
            <person name="Bozkurt E."/>
            <person name="Uzum N."/>
            <person name="Olgun K."/>
            <person name="Jablonski D."/>
        </authorList>
    </citation>
    <scope>NUCLEOTIDE SEQUENCE</scope>
    <source>
        <strain evidence="15">faydin-H75</strain>
        <strain evidence="13">Faydin-H76</strain>
    </source>
</reference>
<evidence type="ECO:0000313" key="13">
    <source>
        <dbReference type="EMBL" id="MDP2539726.1"/>
    </source>
</evidence>
<reference evidence="12 14" key="3">
    <citation type="journal article" date="2024" name="Syst. Appl. Microbiol.">
        <title>Helicobacter cappadocius sp. nov., from lizards: The first psychrotrophic Helicobacter species.</title>
        <authorList>
            <person name="Aydin F."/>
            <person name="Tarhane S."/>
            <person name="Karakaya E."/>
            <person name="Abay S."/>
            <person name="Kayman T."/>
            <person name="Guran O."/>
            <person name="Bozkurt E."/>
            <person name="Uzum N."/>
            <person name="Avci A."/>
            <person name="Olgun K."/>
            <person name="Jablonski D."/>
            <person name="Guran C."/>
            <person name="Burcin Saticioglu I."/>
        </authorList>
    </citation>
    <scope>NUCLEOTIDE SEQUENCE [LARGE SCALE GENOMIC DNA]</scope>
    <source>
        <strain evidence="12">Faydin-H75</strain>
        <strain evidence="14">faydin-H76</strain>
    </source>
</reference>
<feature type="active site" description="Nucleophile" evidence="8">
    <location>
        <position position="7"/>
    </location>
</feature>
<evidence type="ECO:0000256" key="4">
    <source>
        <dbReference type="ARBA" id="ARBA00022801"/>
    </source>
</evidence>
<feature type="binding site" evidence="9">
    <location>
        <begin position="15"/>
        <end position="18"/>
    </location>
    <ligand>
        <name>substrate</name>
    </ligand>
</feature>
<dbReference type="Gene3D" id="3.40.50.1000">
    <property type="entry name" value="HAD superfamily/HAD-like"/>
    <property type="match status" value="1"/>
</dbReference>
<dbReference type="NCBIfam" id="TIGR01656">
    <property type="entry name" value="Histidinol-ppas"/>
    <property type="match status" value="1"/>
</dbReference>
<keyword evidence="11" id="KW-0862">Zinc</keyword>
<evidence type="ECO:0000256" key="7">
    <source>
        <dbReference type="PIRNR" id="PIRNR004682"/>
    </source>
</evidence>
<dbReference type="GO" id="GO:0005737">
    <property type="term" value="C:cytoplasm"/>
    <property type="evidence" value="ECO:0007669"/>
    <property type="project" value="UniProtKB-SubCell"/>
</dbReference>
<keyword evidence="4 7" id="KW-0378">Hydrolase</keyword>
<dbReference type="GO" id="GO:0005975">
    <property type="term" value="P:carbohydrate metabolic process"/>
    <property type="evidence" value="ECO:0007669"/>
    <property type="project" value="InterPro"/>
</dbReference>
<dbReference type="PANTHER" id="PTHR42891:SF1">
    <property type="entry name" value="D-GLYCERO-BETA-D-MANNO-HEPTOSE-1,7-BISPHOSPHATE 7-PHOSPHATASE"/>
    <property type="match status" value="1"/>
</dbReference>
<evidence type="ECO:0000313" key="12">
    <source>
        <dbReference type="EMBL" id="MDO7253837.1"/>
    </source>
</evidence>
<evidence type="ECO:0000256" key="11">
    <source>
        <dbReference type="PIRSR" id="PIRSR004682-4"/>
    </source>
</evidence>
<evidence type="ECO:0000313" key="14">
    <source>
        <dbReference type="Proteomes" id="UP001177258"/>
    </source>
</evidence>
<dbReference type="InterPro" id="IPR023214">
    <property type="entry name" value="HAD_sf"/>
</dbReference>
<comment type="caution">
    <text evidence="13">The sequence shown here is derived from an EMBL/GenBank/DDBJ whole genome shotgun (WGS) entry which is preliminary data.</text>
</comment>
<evidence type="ECO:0000256" key="10">
    <source>
        <dbReference type="PIRSR" id="PIRSR004682-3"/>
    </source>
</evidence>
<dbReference type="InterPro" id="IPR036412">
    <property type="entry name" value="HAD-like_sf"/>
</dbReference>